<dbReference type="GO" id="GO:0006955">
    <property type="term" value="P:immune response"/>
    <property type="evidence" value="ECO:0007669"/>
    <property type="project" value="InterPro"/>
</dbReference>
<sequence>MPLRAHCSLLLAVTALYCIGTVFAIPMTGFDEMCRCMKTIENRISTRLFLKMEIVPAGPHCSSTEIIVTLKDKRVVCVEPEADWIQKVISNAIHRNAHKK</sequence>
<reference evidence="8 9" key="1">
    <citation type="submission" date="2021-06" db="EMBL/GenBank/DDBJ databases">
        <title>Chromosome-level genome assembly of the red-tail catfish (Hemibagrus wyckioides).</title>
        <authorList>
            <person name="Shao F."/>
        </authorList>
    </citation>
    <scope>NUCLEOTIDE SEQUENCE [LARGE SCALE GENOMIC DNA]</scope>
    <source>
        <strain evidence="8">EC202008001</strain>
        <tissue evidence="8">Blood</tissue>
    </source>
</reference>
<dbReference type="GO" id="GO:0005615">
    <property type="term" value="C:extracellular space"/>
    <property type="evidence" value="ECO:0007669"/>
    <property type="project" value="UniProtKB-KW"/>
</dbReference>
<dbReference type="Pfam" id="PF00048">
    <property type="entry name" value="IL8"/>
    <property type="match status" value="1"/>
</dbReference>
<comment type="caution">
    <text evidence="8">The sequence shown here is derived from an EMBL/GenBank/DDBJ whole genome shotgun (WGS) entry which is preliminary data.</text>
</comment>
<dbReference type="PRINTS" id="PR00437">
    <property type="entry name" value="SMALLCYTKCXC"/>
</dbReference>
<evidence type="ECO:0000256" key="4">
    <source>
        <dbReference type="ARBA" id="ARBA00022525"/>
    </source>
</evidence>
<dbReference type="GO" id="GO:0006952">
    <property type="term" value="P:defense response"/>
    <property type="evidence" value="ECO:0007669"/>
    <property type="project" value="InterPro"/>
</dbReference>
<protein>
    <recommendedName>
        <fullName evidence="7">Chemokine interleukin-8-like domain-containing protein</fullName>
    </recommendedName>
</protein>
<feature type="chain" id="PRO_5038800721" description="Chemokine interleukin-8-like domain-containing protein" evidence="6">
    <location>
        <begin position="25"/>
        <end position="100"/>
    </location>
</feature>
<dbReference type="OrthoDB" id="9948647at2759"/>
<keyword evidence="9" id="KW-1185">Reference proteome</keyword>
<dbReference type="InterPro" id="IPR001089">
    <property type="entry name" value="Chemokine_CXC"/>
</dbReference>
<comment type="subcellular location">
    <subcellularLocation>
        <location evidence="1">Secreted</location>
    </subcellularLocation>
</comment>
<evidence type="ECO:0000256" key="5">
    <source>
        <dbReference type="ARBA" id="ARBA00054901"/>
    </source>
</evidence>
<dbReference type="SMART" id="SM00199">
    <property type="entry name" value="SCY"/>
    <property type="match status" value="1"/>
</dbReference>
<keyword evidence="4" id="KW-0964">Secreted</keyword>
<evidence type="ECO:0000256" key="6">
    <source>
        <dbReference type="SAM" id="SignalP"/>
    </source>
</evidence>
<evidence type="ECO:0000313" key="8">
    <source>
        <dbReference type="EMBL" id="KAG7318308.1"/>
    </source>
</evidence>
<dbReference type="AlphaFoldDB" id="A0A9D3N8I8"/>
<dbReference type="InterPro" id="IPR001811">
    <property type="entry name" value="Chemokine_IL8-like_dom"/>
</dbReference>
<dbReference type="InterPro" id="IPR039809">
    <property type="entry name" value="Chemokine_b/g/d"/>
</dbReference>
<organism evidence="8 9">
    <name type="scientific">Hemibagrus wyckioides</name>
    <dbReference type="NCBI Taxonomy" id="337641"/>
    <lineage>
        <taxon>Eukaryota</taxon>
        <taxon>Metazoa</taxon>
        <taxon>Chordata</taxon>
        <taxon>Craniata</taxon>
        <taxon>Vertebrata</taxon>
        <taxon>Euteleostomi</taxon>
        <taxon>Actinopterygii</taxon>
        <taxon>Neopterygii</taxon>
        <taxon>Teleostei</taxon>
        <taxon>Ostariophysi</taxon>
        <taxon>Siluriformes</taxon>
        <taxon>Bagridae</taxon>
        <taxon>Hemibagrus</taxon>
    </lineage>
</organism>
<name>A0A9D3N8I8_9TELE</name>
<dbReference type="GO" id="GO:0042056">
    <property type="term" value="F:chemoattractant activity"/>
    <property type="evidence" value="ECO:0007669"/>
    <property type="project" value="UniProtKB-ARBA"/>
</dbReference>
<dbReference type="GO" id="GO:0008009">
    <property type="term" value="F:chemokine activity"/>
    <property type="evidence" value="ECO:0007669"/>
    <property type="project" value="InterPro"/>
</dbReference>
<dbReference type="CDD" id="cd00273">
    <property type="entry name" value="Chemokine_CXC"/>
    <property type="match status" value="1"/>
</dbReference>
<keyword evidence="3" id="KW-0202">Cytokine</keyword>
<comment type="function">
    <text evidence="5">Ligand for cxcr3.2. Chemotactic for macrophages.</text>
</comment>
<dbReference type="SUPFAM" id="SSF54117">
    <property type="entry name" value="Interleukin 8-like chemokines"/>
    <property type="match status" value="1"/>
</dbReference>
<dbReference type="InterPro" id="IPR036048">
    <property type="entry name" value="Interleukin_8-like_sf"/>
</dbReference>
<evidence type="ECO:0000259" key="7">
    <source>
        <dbReference type="SMART" id="SM00199"/>
    </source>
</evidence>
<dbReference type="EMBL" id="JAHKSW010000022">
    <property type="protein sequence ID" value="KAG7318308.1"/>
    <property type="molecule type" value="Genomic_DNA"/>
</dbReference>
<dbReference type="Gene3D" id="2.40.50.40">
    <property type="match status" value="1"/>
</dbReference>
<evidence type="ECO:0000313" key="9">
    <source>
        <dbReference type="Proteomes" id="UP000824219"/>
    </source>
</evidence>
<evidence type="ECO:0000256" key="2">
    <source>
        <dbReference type="ARBA" id="ARBA00010665"/>
    </source>
</evidence>
<dbReference type="FunFam" id="2.40.50.40:FF:000004">
    <property type="entry name" value="C-X-C motif chemokine"/>
    <property type="match status" value="1"/>
</dbReference>
<evidence type="ECO:0000256" key="3">
    <source>
        <dbReference type="ARBA" id="ARBA00022514"/>
    </source>
</evidence>
<feature type="domain" description="Chemokine interleukin-8-like" evidence="7">
    <location>
        <begin position="31"/>
        <end position="92"/>
    </location>
</feature>
<feature type="signal peptide" evidence="6">
    <location>
        <begin position="1"/>
        <end position="24"/>
    </location>
</feature>
<proteinExistence type="inferred from homology"/>
<gene>
    <name evidence="8" type="ORF">KOW79_018063</name>
</gene>
<keyword evidence="6" id="KW-0732">Signal</keyword>
<dbReference type="PANTHER" id="PTHR12015">
    <property type="entry name" value="SMALL INDUCIBLE CYTOKINE A"/>
    <property type="match status" value="1"/>
</dbReference>
<evidence type="ECO:0000256" key="1">
    <source>
        <dbReference type="ARBA" id="ARBA00004613"/>
    </source>
</evidence>
<dbReference type="Proteomes" id="UP000824219">
    <property type="component" value="Linkage Group LG22"/>
</dbReference>
<dbReference type="InterPro" id="IPR033899">
    <property type="entry name" value="CXC_Chemokine_domain"/>
</dbReference>
<comment type="similarity">
    <text evidence="2">Belongs to the intercrine alpha (chemokine CxC) family.</text>
</comment>
<accession>A0A9D3N8I8</accession>